<dbReference type="InterPro" id="IPR036705">
    <property type="entry name" value="Ribosyl_crysJ1_sf"/>
</dbReference>
<evidence type="ECO:0000313" key="1">
    <source>
        <dbReference type="EMBL" id="MPM44866.1"/>
    </source>
</evidence>
<dbReference type="InterPro" id="IPR005502">
    <property type="entry name" value="Ribosyl_crysJ1"/>
</dbReference>
<dbReference type="SUPFAM" id="SSF101478">
    <property type="entry name" value="ADP-ribosylglycohydrolase"/>
    <property type="match status" value="1"/>
</dbReference>
<comment type="caution">
    <text evidence="1">The sequence shown here is derived from an EMBL/GenBank/DDBJ whole genome shotgun (WGS) entry which is preliminary data.</text>
</comment>
<dbReference type="PANTHER" id="PTHR16222:SF12">
    <property type="entry name" value="ADP-RIBOSYLGLYCOHYDROLASE-RELATED"/>
    <property type="match status" value="1"/>
</dbReference>
<proteinExistence type="predicted"/>
<dbReference type="Gene3D" id="1.10.4080.10">
    <property type="entry name" value="ADP-ribosylation/Crystallin J1"/>
    <property type="match status" value="1"/>
</dbReference>
<dbReference type="PANTHER" id="PTHR16222">
    <property type="entry name" value="ADP-RIBOSYLGLYCOHYDROLASE"/>
    <property type="match status" value="1"/>
</dbReference>
<sequence>MKSNKQIDLQAELKEELLNYGWLYPDVNYGRNFMAWLFADEQRPYGSAGAGSAMRVSAAGWLASSLAEAEEFAKMTAEITHSHAEGIKGAQAVAAAIFLARQKTPKEDIKKYIEEKYYKLDFALKDIRMRYAFNPTCAGTVPPALVAFLEAEDFEDALRNAVSIGGDSATLAAVAGSVAEAYYGIPENIIKQAWPFLDDEIKNTLDF</sequence>
<dbReference type="AlphaFoldDB" id="A0A644ZVY5"/>
<dbReference type="Pfam" id="PF03747">
    <property type="entry name" value="ADP_ribosyl_GH"/>
    <property type="match status" value="1"/>
</dbReference>
<dbReference type="EMBL" id="VSSQ01010649">
    <property type="protein sequence ID" value="MPM44866.1"/>
    <property type="molecule type" value="Genomic_DNA"/>
</dbReference>
<protein>
    <recommendedName>
        <fullName evidence="2">ADP-ribosylglycohydrolase</fullName>
    </recommendedName>
</protein>
<name>A0A644ZVY5_9ZZZZ</name>
<accession>A0A644ZVY5</accession>
<evidence type="ECO:0008006" key="2">
    <source>
        <dbReference type="Google" id="ProtNLM"/>
    </source>
</evidence>
<gene>
    <name evidence="1" type="ORF">SDC9_91548</name>
</gene>
<organism evidence="1">
    <name type="scientific">bioreactor metagenome</name>
    <dbReference type="NCBI Taxonomy" id="1076179"/>
    <lineage>
        <taxon>unclassified sequences</taxon>
        <taxon>metagenomes</taxon>
        <taxon>ecological metagenomes</taxon>
    </lineage>
</organism>
<dbReference type="InterPro" id="IPR050792">
    <property type="entry name" value="ADP-ribosylglycohydrolase"/>
</dbReference>
<reference evidence="1" key="1">
    <citation type="submission" date="2019-08" db="EMBL/GenBank/DDBJ databases">
        <authorList>
            <person name="Kucharzyk K."/>
            <person name="Murdoch R.W."/>
            <person name="Higgins S."/>
            <person name="Loffler F."/>
        </authorList>
    </citation>
    <scope>NUCLEOTIDE SEQUENCE</scope>
</reference>